<feature type="domain" description="EF-hand" evidence="9">
    <location>
        <begin position="104"/>
        <end position="139"/>
    </location>
</feature>
<gene>
    <name evidence="10" type="ORF">SPIL2461_LOCUS19173</name>
</gene>
<dbReference type="InterPro" id="IPR018247">
    <property type="entry name" value="EF_Hand_1_Ca_BS"/>
</dbReference>
<dbReference type="Gene3D" id="1.10.238.10">
    <property type="entry name" value="EF-hand"/>
    <property type="match status" value="1"/>
</dbReference>
<feature type="coiled-coil region" evidence="7">
    <location>
        <begin position="80"/>
        <end position="107"/>
    </location>
</feature>
<keyword evidence="11" id="KW-1185">Reference proteome</keyword>
<comment type="subcellular location">
    <subcellularLocation>
        <location evidence="1">Plastid</location>
        <location evidence="1">Chloroplast membrane</location>
        <topology evidence="1">Multi-pass membrane protein</topology>
    </subcellularLocation>
</comment>
<comment type="caution">
    <text evidence="10">The sequence shown here is derived from an EMBL/GenBank/DDBJ whole genome shotgun (WGS) entry which is preliminary data.</text>
</comment>
<evidence type="ECO:0000256" key="2">
    <source>
        <dbReference type="ARBA" id="ARBA00009596"/>
    </source>
</evidence>
<evidence type="ECO:0000256" key="7">
    <source>
        <dbReference type="SAM" id="Coils"/>
    </source>
</evidence>
<comment type="similarity">
    <text evidence="2">Belongs to the Tic20 family.</text>
</comment>
<keyword evidence="6 8" id="KW-0472">Membrane</keyword>
<keyword evidence="7" id="KW-0175">Coiled coil</keyword>
<dbReference type="GO" id="GO:0031969">
    <property type="term" value="C:chloroplast membrane"/>
    <property type="evidence" value="ECO:0007669"/>
    <property type="project" value="UniProtKB-SubCell"/>
</dbReference>
<evidence type="ECO:0000256" key="3">
    <source>
        <dbReference type="ARBA" id="ARBA00022692"/>
    </source>
</evidence>
<dbReference type="PANTHER" id="PTHR33510">
    <property type="entry name" value="PROTEIN TIC 20-II, CHLOROPLASTIC"/>
    <property type="match status" value="1"/>
</dbReference>
<name>A0A812WM70_SYMPI</name>
<dbReference type="PROSITE" id="PS50222">
    <property type="entry name" value="EF_HAND_2"/>
    <property type="match status" value="1"/>
</dbReference>
<dbReference type="CDD" id="cd00051">
    <property type="entry name" value="EFh"/>
    <property type="match status" value="1"/>
</dbReference>
<evidence type="ECO:0000256" key="1">
    <source>
        <dbReference type="ARBA" id="ARBA00004508"/>
    </source>
</evidence>
<keyword evidence="4" id="KW-0106">Calcium</keyword>
<evidence type="ECO:0000256" key="6">
    <source>
        <dbReference type="ARBA" id="ARBA00023136"/>
    </source>
</evidence>
<reference evidence="10" key="1">
    <citation type="submission" date="2021-02" db="EMBL/GenBank/DDBJ databases">
        <authorList>
            <person name="Dougan E. K."/>
            <person name="Rhodes N."/>
            <person name="Thang M."/>
            <person name="Chan C."/>
        </authorList>
    </citation>
    <scope>NUCLEOTIDE SEQUENCE</scope>
</reference>
<dbReference type="PANTHER" id="PTHR33510:SF5">
    <property type="entry name" value="PROTEIN TIC 20-II, CHLOROPLASTIC"/>
    <property type="match status" value="1"/>
</dbReference>
<dbReference type="SUPFAM" id="SSF47473">
    <property type="entry name" value="EF-hand"/>
    <property type="match status" value="1"/>
</dbReference>
<feature type="transmembrane region" description="Helical" evidence="8">
    <location>
        <begin position="295"/>
        <end position="316"/>
    </location>
</feature>
<dbReference type="OrthoDB" id="445479at2759"/>
<evidence type="ECO:0000313" key="10">
    <source>
        <dbReference type="EMBL" id="CAE7685724.1"/>
    </source>
</evidence>
<evidence type="ECO:0000259" key="9">
    <source>
        <dbReference type="PROSITE" id="PS50222"/>
    </source>
</evidence>
<feature type="transmembrane region" description="Helical" evidence="8">
    <location>
        <begin position="252"/>
        <end position="274"/>
    </location>
</feature>
<dbReference type="Pfam" id="PF16166">
    <property type="entry name" value="TIC20"/>
    <property type="match status" value="1"/>
</dbReference>
<evidence type="ECO:0000256" key="4">
    <source>
        <dbReference type="ARBA" id="ARBA00022837"/>
    </source>
</evidence>
<feature type="transmembrane region" description="Helical" evidence="8">
    <location>
        <begin position="322"/>
        <end position="343"/>
    </location>
</feature>
<evidence type="ECO:0000256" key="8">
    <source>
        <dbReference type="SAM" id="Phobius"/>
    </source>
</evidence>
<dbReference type="Pfam" id="PF13202">
    <property type="entry name" value="EF-hand_5"/>
    <property type="match status" value="2"/>
</dbReference>
<dbReference type="EMBL" id="CAJNIZ010044349">
    <property type="protein sequence ID" value="CAE7685724.1"/>
    <property type="molecule type" value="Genomic_DNA"/>
</dbReference>
<evidence type="ECO:0000256" key="5">
    <source>
        <dbReference type="ARBA" id="ARBA00022989"/>
    </source>
</evidence>
<keyword evidence="5 8" id="KW-1133">Transmembrane helix</keyword>
<dbReference type="InterPro" id="IPR011992">
    <property type="entry name" value="EF-hand-dom_pair"/>
</dbReference>
<organism evidence="10 11">
    <name type="scientific">Symbiodinium pilosum</name>
    <name type="common">Dinoflagellate</name>
    <dbReference type="NCBI Taxonomy" id="2952"/>
    <lineage>
        <taxon>Eukaryota</taxon>
        <taxon>Sar</taxon>
        <taxon>Alveolata</taxon>
        <taxon>Dinophyceae</taxon>
        <taxon>Suessiales</taxon>
        <taxon>Symbiodiniaceae</taxon>
        <taxon>Symbiodinium</taxon>
    </lineage>
</organism>
<dbReference type="AlphaFoldDB" id="A0A812WM70"/>
<dbReference type="InterPro" id="IPR005691">
    <property type="entry name" value="Tic20"/>
</dbReference>
<dbReference type="InterPro" id="IPR002048">
    <property type="entry name" value="EF_hand_dom"/>
</dbReference>
<keyword evidence="3 8" id="KW-0812">Transmembrane</keyword>
<evidence type="ECO:0000313" key="11">
    <source>
        <dbReference type="Proteomes" id="UP000649617"/>
    </source>
</evidence>
<proteinExistence type="inferred from homology"/>
<dbReference type="GO" id="GO:0005509">
    <property type="term" value="F:calcium ion binding"/>
    <property type="evidence" value="ECO:0007669"/>
    <property type="project" value="InterPro"/>
</dbReference>
<sequence length="397" mass="42886">MSLTSEAFVLAKPAAGVVAPAPLRTSSQRSAAGAEGSSGGLRTSGVVLAAAALRRAYRGASTSRRAERGTTVVNVDSEDAEVLAKEAAKLRAEAAQLEAEQEELRRKEPQALFKILDTDDSGALDAQELQKGVKEVMGSEVTDEQVQALDLNGDGIIQPAELDFNAVQTLLKAFRKEMQTKEEAECTAAYASKEEELLRKEWEEFLASRPPRNEDTGLLTRIGSILAYALPLTDALRFGMFLFAAFPAIQPLLVNALPFGLGYLILFFSMQALATNRDLPALLRYNLRQAITLDIGLVFIGLVGGLLQGSAVLLNTPLPLELVGISSTAIYFAVTSACIYSIIVSLMGKFPKGLGIITEIAEFQIFDTAPSDGDGEDTSKYFDQIFKNRPDKQDEEK</sequence>
<protein>
    <recommendedName>
        <fullName evidence="9">EF-hand domain-containing protein</fullName>
    </recommendedName>
</protein>
<dbReference type="Proteomes" id="UP000649617">
    <property type="component" value="Unassembled WGS sequence"/>
</dbReference>
<dbReference type="PROSITE" id="PS00018">
    <property type="entry name" value="EF_HAND_1"/>
    <property type="match status" value="2"/>
</dbReference>
<accession>A0A812WM70</accession>